<keyword evidence="2" id="KW-1185">Reference proteome</keyword>
<proteinExistence type="predicted"/>
<reference evidence="1 2" key="1">
    <citation type="submission" date="2016-02" db="EMBL/GenBank/DDBJ databases">
        <title>Genome sequencing of a beta-galactosidase producing bacteria Rhizobium sp. 59.</title>
        <authorList>
            <person name="Wang D."/>
            <person name="Kot W."/>
            <person name="Qin Y."/>
            <person name="Hansen L."/>
            <person name="Naqvi K."/>
            <person name="Rensing C."/>
        </authorList>
    </citation>
    <scope>NUCLEOTIDE SEQUENCE [LARGE SCALE GENOMIC DNA]</scope>
    <source>
        <strain evidence="1 2">59</strain>
    </source>
</reference>
<gene>
    <name evidence="1" type="ORF">AX760_21600</name>
</gene>
<dbReference type="EMBL" id="LSRP01000106">
    <property type="protein sequence ID" value="OJF93673.1"/>
    <property type="molecule type" value="Genomic_DNA"/>
</dbReference>
<evidence type="ECO:0000313" key="1">
    <source>
        <dbReference type="EMBL" id="OJF93673.1"/>
    </source>
</evidence>
<dbReference type="AlphaFoldDB" id="A0A657LP00"/>
<accession>A0A657LP00</accession>
<sequence length="121" mass="12507">MIAARGQIIWILALILSTSAIIYLERLDIGAPAHEPETPVSDDLVVSANQALAAAERRFEASPGDAQSAAALVLALSVAVQAGVLDISDGRARAEAFRGQGSVAAPEWGAIEVLADLTFGQ</sequence>
<evidence type="ECO:0000313" key="2">
    <source>
        <dbReference type="Proteomes" id="UP000182661"/>
    </source>
</evidence>
<dbReference type="Proteomes" id="UP000182661">
    <property type="component" value="Unassembled WGS sequence"/>
</dbReference>
<comment type="caution">
    <text evidence="1">The sequence shown here is derived from an EMBL/GenBank/DDBJ whole genome shotgun (WGS) entry which is preliminary data.</text>
</comment>
<organism evidence="1 2">
    <name type="scientific">Pararhizobium antarcticum</name>
    <dbReference type="NCBI Taxonomy" id="1798805"/>
    <lineage>
        <taxon>Bacteria</taxon>
        <taxon>Pseudomonadati</taxon>
        <taxon>Pseudomonadota</taxon>
        <taxon>Alphaproteobacteria</taxon>
        <taxon>Hyphomicrobiales</taxon>
        <taxon>Rhizobiaceae</taxon>
        <taxon>Rhizobium/Agrobacterium group</taxon>
        <taxon>Pararhizobium</taxon>
    </lineage>
</organism>
<name>A0A657LP00_9HYPH</name>
<protein>
    <submittedName>
        <fullName evidence="1">Uncharacterized protein</fullName>
    </submittedName>
</protein>